<comment type="caution">
    <text evidence="1">The sequence shown here is derived from an EMBL/GenBank/DDBJ whole genome shotgun (WGS) entry which is preliminary data.</text>
</comment>
<accession>A0A8S9HW64</accession>
<dbReference type="Proteomes" id="UP000712281">
    <property type="component" value="Unassembled WGS sequence"/>
</dbReference>
<evidence type="ECO:0000313" key="2">
    <source>
        <dbReference type="Proteomes" id="UP000712281"/>
    </source>
</evidence>
<evidence type="ECO:0000313" key="1">
    <source>
        <dbReference type="EMBL" id="KAF2559048.1"/>
    </source>
</evidence>
<name>A0A8S9HW64_BRACR</name>
<protein>
    <submittedName>
        <fullName evidence="1">Uncharacterized protein</fullName>
    </submittedName>
</protein>
<gene>
    <name evidence="1" type="ORF">F2Q68_00013360</name>
</gene>
<sequence>MSGSPDDAVRCGVAAGVGLHTESSTVQPLKDSSRQSREMLSLSYVAVRCVWAARVRLHTESSTVQPLRLNCSVSGIRRRGP</sequence>
<proteinExistence type="predicted"/>
<dbReference type="AlphaFoldDB" id="A0A8S9HW64"/>
<dbReference type="EMBL" id="QGKW02001940">
    <property type="protein sequence ID" value="KAF2559048.1"/>
    <property type="molecule type" value="Genomic_DNA"/>
</dbReference>
<reference evidence="1" key="1">
    <citation type="submission" date="2019-12" db="EMBL/GenBank/DDBJ databases">
        <title>Genome sequencing and annotation of Brassica cretica.</title>
        <authorList>
            <person name="Studholme D.J."/>
            <person name="Sarris P.F."/>
        </authorList>
    </citation>
    <scope>NUCLEOTIDE SEQUENCE</scope>
    <source>
        <strain evidence="1">PFS-001/15</strain>
        <tissue evidence="1">Leaf</tissue>
    </source>
</reference>
<organism evidence="1 2">
    <name type="scientific">Brassica cretica</name>
    <name type="common">Mustard</name>
    <dbReference type="NCBI Taxonomy" id="69181"/>
    <lineage>
        <taxon>Eukaryota</taxon>
        <taxon>Viridiplantae</taxon>
        <taxon>Streptophyta</taxon>
        <taxon>Embryophyta</taxon>
        <taxon>Tracheophyta</taxon>
        <taxon>Spermatophyta</taxon>
        <taxon>Magnoliopsida</taxon>
        <taxon>eudicotyledons</taxon>
        <taxon>Gunneridae</taxon>
        <taxon>Pentapetalae</taxon>
        <taxon>rosids</taxon>
        <taxon>malvids</taxon>
        <taxon>Brassicales</taxon>
        <taxon>Brassicaceae</taxon>
        <taxon>Brassiceae</taxon>
        <taxon>Brassica</taxon>
    </lineage>
</organism>